<protein>
    <recommendedName>
        <fullName evidence="6">C3H1-type domain-containing protein</fullName>
    </recommendedName>
</protein>
<evidence type="ECO:0000259" key="6">
    <source>
        <dbReference type="PROSITE" id="PS50103"/>
    </source>
</evidence>
<dbReference type="STRING" id="984486.A0A1E3QKG7"/>
<dbReference type="GO" id="GO:0089701">
    <property type="term" value="C:U2AF complex"/>
    <property type="evidence" value="ECO:0007669"/>
    <property type="project" value="EnsemblFungi"/>
</dbReference>
<feature type="zinc finger region" description="C3H1-type" evidence="5">
    <location>
        <begin position="168"/>
        <end position="195"/>
    </location>
</feature>
<dbReference type="EMBL" id="KV454437">
    <property type="protein sequence ID" value="ODQ78108.1"/>
    <property type="molecule type" value="Genomic_DNA"/>
</dbReference>
<accession>A0A1E3QKG7</accession>
<dbReference type="OrthoDB" id="423462at2759"/>
<keyword evidence="2" id="KW-0677">Repeat</keyword>
<dbReference type="GeneID" id="30150860"/>
<sequence length="230" mass="26294">MSSYHNQHRAYGSEQDKVNCTFYYKIGACRHGAKCSRKHIQPASSHTVLCPNFFQNPLYAEQLAHRQLEKEKEDTTGAPTLLPFASKLDPSKLQQDFDAFYKDLCVELATNIGEIDEIIVCENTNAHLNGNVYIKFLKEAAALKCVSILNNRWYDGRPIYAELSPVENFNDSVCRQWDAQDCNRGGLCNFMHVKRPTKSLASDIFKSQRKYYIQKAEEEAIHGAYSRARV</sequence>
<dbReference type="SMART" id="SM00361">
    <property type="entry name" value="RRM_1"/>
    <property type="match status" value="1"/>
</dbReference>
<dbReference type="GO" id="GO:0071004">
    <property type="term" value="C:U2-type prespliceosome"/>
    <property type="evidence" value="ECO:0007669"/>
    <property type="project" value="EnsemblFungi"/>
</dbReference>
<keyword evidence="4 5" id="KW-0862">Zinc</keyword>
<dbReference type="SUPFAM" id="SSF54928">
    <property type="entry name" value="RNA-binding domain, RBD"/>
    <property type="match status" value="1"/>
</dbReference>
<reference evidence="8" key="1">
    <citation type="submission" date="2016-05" db="EMBL/GenBank/DDBJ databases">
        <title>Comparative genomics of biotechnologically important yeasts.</title>
        <authorList>
            <consortium name="DOE Joint Genome Institute"/>
            <person name="Riley R."/>
            <person name="Haridas S."/>
            <person name="Wolfe K.H."/>
            <person name="Lopes M.R."/>
            <person name="Hittinger C.T."/>
            <person name="Goker M."/>
            <person name="Salamov A."/>
            <person name="Wisecaver J."/>
            <person name="Long T.M."/>
            <person name="Aerts A.L."/>
            <person name="Barry K."/>
            <person name="Choi C."/>
            <person name="Clum A."/>
            <person name="Coughlan A.Y."/>
            <person name="Deshpande S."/>
            <person name="Douglass A.P."/>
            <person name="Hanson S.J."/>
            <person name="Klenk H.-P."/>
            <person name="Labutti K."/>
            <person name="Lapidus A."/>
            <person name="Lindquist E."/>
            <person name="Lipzen A."/>
            <person name="Meier-Kolthoff J.P."/>
            <person name="Ohm R.A."/>
            <person name="Otillar R.P."/>
            <person name="Pangilinan J."/>
            <person name="Peng Y."/>
            <person name="Rokas A."/>
            <person name="Rosa C.A."/>
            <person name="Scheuner C."/>
            <person name="Sibirny A.A."/>
            <person name="Slot J.C."/>
            <person name="Stielow J.B."/>
            <person name="Sun H."/>
            <person name="Kurtzman C.P."/>
            <person name="Blackwell M."/>
            <person name="Grigoriev I.V."/>
            <person name="Jeffries T.W."/>
        </authorList>
    </citation>
    <scope>NUCLEOTIDE SEQUENCE [LARGE SCALE GENOMIC DNA]</scope>
    <source>
        <strain evidence="8">NRRL Y-12698</strain>
    </source>
</reference>
<dbReference type="InterPro" id="IPR035979">
    <property type="entry name" value="RBD_domain_sf"/>
</dbReference>
<keyword evidence="8" id="KW-1185">Reference proteome</keyword>
<dbReference type="SMART" id="SM00356">
    <property type="entry name" value="ZnF_C3H1"/>
    <property type="match status" value="2"/>
</dbReference>
<dbReference type="GO" id="GO:0008270">
    <property type="term" value="F:zinc ion binding"/>
    <property type="evidence" value="ECO:0007669"/>
    <property type="project" value="UniProtKB-KW"/>
</dbReference>
<keyword evidence="1 5" id="KW-0479">Metal-binding</keyword>
<dbReference type="GO" id="GO:0003723">
    <property type="term" value="F:RNA binding"/>
    <property type="evidence" value="ECO:0007669"/>
    <property type="project" value="InterPro"/>
</dbReference>
<feature type="domain" description="C3H1-type" evidence="6">
    <location>
        <begin position="14"/>
        <end position="42"/>
    </location>
</feature>
<dbReference type="PANTHER" id="PTHR12620">
    <property type="entry name" value="U2 SNRNP AUXILIARY FACTOR, SMALL SUBUNIT"/>
    <property type="match status" value="1"/>
</dbReference>
<dbReference type="InterPro" id="IPR012677">
    <property type="entry name" value="Nucleotide-bd_a/b_plait_sf"/>
</dbReference>
<evidence type="ECO:0000256" key="1">
    <source>
        <dbReference type="ARBA" id="ARBA00022723"/>
    </source>
</evidence>
<dbReference type="InterPro" id="IPR009145">
    <property type="entry name" value="U2AF_small"/>
</dbReference>
<dbReference type="PROSITE" id="PS50103">
    <property type="entry name" value="ZF_C3H1"/>
    <property type="match status" value="2"/>
</dbReference>
<dbReference type="GO" id="GO:0045292">
    <property type="term" value="P:mRNA cis splicing, via spliceosome"/>
    <property type="evidence" value="ECO:0007669"/>
    <property type="project" value="EnsemblFungi"/>
</dbReference>
<dbReference type="RefSeq" id="XP_018983436.1">
    <property type="nucleotide sequence ID" value="XM_019133007.1"/>
</dbReference>
<feature type="domain" description="C3H1-type" evidence="6">
    <location>
        <begin position="168"/>
        <end position="195"/>
    </location>
</feature>
<evidence type="ECO:0000256" key="3">
    <source>
        <dbReference type="ARBA" id="ARBA00022771"/>
    </source>
</evidence>
<name>A0A1E3QKG7_9ASCO</name>
<dbReference type="Pfam" id="PF00642">
    <property type="entry name" value="zf-CCCH"/>
    <property type="match status" value="1"/>
</dbReference>
<dbReference type="InterPro" id="IPR000571">
    <property type="entry name" value="Znf_CCCH"/>
</dbReference>
<evidence type="ECO:0000256" key="4">
    <source>
        <dbReference type="ARBA" id="ARBA00022833"/>
    </source>
</evidence>
<gene>
    <name evidence="7" type="ORF">BABINDRAFT_9710</name>
</gene>
<feature type="zinc finger region" description="C3H1-type" evidence="5">
    <location>
        <begin position="14"/>
        <end position="42"/>
    </location>
</feature>
<proteinExistence type="predicted"/>
<dbReference type="AlphaFoldDB" id="A0A1E3QKG7"/>
<keyword evidence="3 5" id="KW-0863">Zinc-finger</keyword>
<dbReference type="PRINTS" id="PR01848">
    <property type="entry name" value="U2AUXFACTOR"/>
</dbReference>
<evidence type="ECO:0000313" key="8">
    <source>
        <dbReference type="Proteomes" id="UP000094336"/>
    </source>
</evidence>
<dbReference type="Gene3D" id="3.30.70.330">
    <property type="match status" value="1"/>
</dbReference>
<dbReference type="InterPro" id="IPR003954">
    <property type="entry name" value="RRM_euk-type"/>
</dbReference>
<dbReference type="GO" id="GO:0000243">
    <property type="term" value="C:commitment complex"/>
    <property type="evidence" value="ECO:0007669"/>
    <property type="project" value="EnsemblFungi"/>
</dbReference>
<evidence type="ECO:0000313" key="7">
    <source>
        <dbReference type="EMBL" id="ODQ78108.1"/>
    </source>
</evidence>
<evidence type="ECO:0000256" key="5">
    <source>
        <dbReference type="PROSITE-ProRule" id="PRU00723"/>
    </source>
</evidence>
<evidence type="ECO:0000256" key="2">
    <source>
        <dbReference type="ARBA" id="ARBA00022737"/>
    </source>
</evidence>
<organism evidence="7 8">
    <name type="scientific">Babjeviella inositovora NRRL Y-12698</name>
    <dbReference type="NCBI Taxonomy" id="984486"/>
    <lineage>
        <taxon>Eukaryota</taxon>
        <taxon>Fungi</taxon>
        <taxon>Dikarya</taxon>
        <taxon>Ascomycota</taxon>
        <taxon>Saccharomycotina</taxon>
        <taxon>Pichiomycetes</taxon>
        <taxon>Serinales incertae sedis</taxon>
        <taxon>Babjeviella</taxon>
    </lineage>
</organism>
<dbReference type="Proteomes" id="UP000094336">
    <property type="component" value="Unassembled WGS sequence"/>
</dbReference>